<proteinExistence type="inferred from homology"/>
<dbReference type="EMBL" id="RBZO01000017">
    <property type="protein sequence ID" value="RKQ14933.1"/>
    <property type="molecule type" value="Genomic_DNA"/>
</dbReference>
<dbReference type="Pfam" id="PF00842">
    <property type="entry name" value="Ala_racemase_C"/>
    <property type="match status" value="1"/>
</dbReference>
<feature type="active site" description="Proton acceptor; specific for D-alanine" evidence="4">
    <location>
        <position position="43"/>
    </location>
</feature>
<sequence>MLPPSNMLEESPTVAEISLKAFHHNVEAIKRLVGNRILLAVIKTNAYGHGIMQVAKEAINAGAERLGVTTIKEGMLLRQSGISVPIHLLSPISPSQVDVVVFYQLIASISSREVAQALSKVATRYGNNATVHLKINTGLQRFGIEPNEAKEFCERCFSLPGLRWEGIYTHFSSADEGNWKTTEKQFQLYMDTVNRLNASGYVFSLHHVGASTIAIERKDMHLDMVRPGISLFGYPPAARQNNKISLQPVMCLKTKLVQVRTLPPNTKVGYGGEYITKTTEKIGILPIGHGDGFKRGLSNNGKVIVKGQKVDIIGTISLDQTFINVSQVPGVMVGDEVTLIGMQGNEVISAKDVADWLNSNVDEVLSSFMDRVRRVYI</sequence>
<dbReference type="GO" id="GO:0008784">
    <property type="term" value="F:alanine racemase activity"/>
    <property type="evidence" value="ECO:0007669"/>
    <property type="project" value="UniProtKB-UniRule"/>
</dbReference>
<evidence type="ECO:0000256" key="2">
    <source>
        <dbReference type="ARBA" id="ARBA00022898"/>
    </source>
</evidence>
<dbReference type="GO" id="GO:0005829">
    <property type="term" value="C:cytosol"/>
    <property type="evidence" value="ECO:0007669"/>
    <property type="project" value="TreeGrafter"/>
</dbReference>
<comment type="function">
    <text evidence="4">Catalyzes the interconversion of L-alanine and D-alanine. May also act on other amino acids.</text>
</comment>
<feature type="active site" description="Proton acceptor; specific for L-alanine" evidence="4">
    <location>
        <position position="270"/>
    </location>
</feature>
<dbReference type="FunFam" id="3.20.20.10:FF:000002">
    <property type="entry name" value="Alanine racemase"/>
    <property type="match status" value="1"/>
</dbReference>
<dbReference type="InterPro" id="IPR001608">
    <property type="entry name" value="Ala_racemase_N"/>
</dbReference>
<dbReference type="GO" id="GO:0030632">
    <property type="term" value="P:D-alanine biosynthetic process"/>
    <property type="evidence" value="ECO:0007669"/>
    <property type="project" value="UniProtKB-UniRule"/>
</dbReference>
<name>A0A494YXT2_9BACI</name>
<gene>
    <name evidence="7" type="primary">alr</name>
    <name evidence="7" type="ORF">D8M05_11765</name>
</gene>
<dbReference type="GO" id="GO:0030170">
    <property type="term" value="F:pyridoxal phosphate binding"/>
    <property type="evidence" value="ECO:0007669"/>
    <property type="project" value="UniProtKB-UniRule"/>
</dbReference>
<keyword evidence="2 4" id="KW-0663">Pyridoxal phosphate</keyword>
<dbReference type="PANTHER" id="PTHR30511">
    <property type="entry name" value="ALANINE RACEMASE"/>
    <property type="match status" value="1"/>
</dbReference>
<dbReference type="RefSeq" id="WP_121132005.1">
    <property type="nucleotide sequence ID" value="NZ_JBHUFK010000037.1"/>
</dbReference>
<feature type="domain" description="Alanine racemase C-terminal" evidence="6">
    <location>
        <begin position="249"/>
        <end position="377"/>
    </location>
</feature>
<dbReference type="AlphaFoldDB" id="A0A494YXT2"/>
<dbReference type="SUPFAM" id="SSF51419">
    <property type="entry name" value="PLP-binding barrel"/>
    <property type="match status" value="1"/>
</dbReference>
<evidence type="ECO:0000313" key="7">
    <source>
        <dbReference type="EMBL" id="RKQ14933.1"/>
    </source>
</evidence>
<dbReference type="SUPFAM" id="SSF50621">
    <property type="entry name" value="Alanine racemase C-terminal domain-like"/>
    <property type="match status" value="1"/>
</dbReference>
<dbReference type="HAMAP" id="MF_01201">
    <property type="entry name" value="Ala_racemase"/>
    <property type="match status" value="1"/>
</dbReference>
<dbReference type="UniPathway" id="UPA00042">
    <property type="reaction ID" value="UER00497"/>
</dbReference>
<comment type="similarity">
    <text evidence="4">Belongs to the alanine racemase family.</text>
</comment>
<organism evidence="7 8">
    <name type="scientific">Oceanobacillus bengalensis</name>
    <dbReference type="NCBI Taxonomy" id="1435466"/>
    <lineage>
        <taxon>Bacteria</taxon>
        <taxon>Bacillati</taxon>
        <taxon>Bacillota</taxon>
        <taxon>Bacilli</taxon>
        <taxon>Bacillales</taxon>
        <taxon>Bacillaceae</taxon>
        <taxon>Oceanobacillus</taxon>
    </lineage>
</organism>
<evidence type="ECO:0000259" key="6">
    <source>
        <dbReference type="SMART" id="SM01005"/>
    </source>
</evidence>
<evidence type="ECO:0000313" key="8">
    <source>
        <dbReference type="Proteomes" id="UP000281813"/>
    </source>
</evidence>
<comment type="pathway">
    <text evidence="4">Amino-acid biosynthesis; D-alanine biosynthesis; D-alanine from L-alanine: step 1/1.</text>
</comment>
<comment type="catalytic activity">
    <reaction evidence="4">
        <text>L-alanine = D-alanine</text>
        <dbReference type="Rhea" id="RHEA:20249"/>
        <dbReference type="ChEBI" id="CHEBI:57416"/>
        <dbReference type="ChEBI" id="CHEBI:57972"/>
        <dbReference type="EC" id="5.1.1.1"/>
    </reaction>
</comment>
<dbReference type="Gene3D" id="3.20.20.10">
    <property type="entry name" value="Alanine racemase"/>
    <property type="match status" value="1"/>
</dbReference>
<dbReference type="OrthoDB" id="9813814at2"/>
<evidence type="ECO:0000256" key="1">
    <source>
        <dbReference type="ARBA" id="ARBA00001933"/>
    </source>
</evidence>
<dbReference type="CDD" id="cd00430">
    <property type="entry name" value="PLPDE_III_AR"/>
    <property type="match status" value="1"/>
</dbReference>
<dbReference type="Gene3D" id="2.40.37.10">
    <property type="entry name" value="Lyase, Ornithine Decarboxylase, Chain A, domain 1"/>
    <property type="match status" value="1"/>
</dbReference>
<dbReference type="InterPro" id="IPR029066">
    <property type="entry name" value="PLP-binding_barrel"/>
</dbReference>
<feature type="binding site" evidence="4">
    <location>
        <position position="141"/>
    </location>
    <ligand>
        <name>substrate</name>
    </ligand>
</feature>
<dbReference type="SMART" id="SM01005">
    <property type="entry name" value="Ala_racemase_C"/>
    <property type="match status" value="1"/>
</dbReference>
<comment type="cofactor">
    <cofactor evidence="1 4 5">
        <name>pyridoxal 5'-phosphate</name>
        <dbReference type="ChEBI" id="CHEBI:597326"/>
    </cofactor>
</comment>
<dbReference type="Pfam" id="PF01168">
    <property type="entry name" value="Ala_racemase_N"/>
    <property type="match status" value="1"/>
</dbReference>
<evidence type="ECO:0000256" key="3">
    <source>
        <dbReference type="ARBA" id="ARBA00023235"/>
    </source>
</evidence>
<dbReference type="InterPro" id="IPR009006">
    <property type="entry name" value="Ala_racemase/Decarboxylase_C"/>
</dbReference>
<evidence type="ECO:0000256" key="4">
    <source>
        <dbReference type="HAMAP-Rule" id="MF_01201"/>
    </source>
</evidence>
<dbReference type="InterPro" id="IPR000821">
    <property type="entry name" value="Ala_racemase"/>
</dbReference>
<comment type="caution">
    <text evidence="7">The sequence shown here is derived from an EMBL/GenBank/DDBJ whole genome shotgun (WGS) entry which is preliminary data.</text>
</comment>
<dbReference type="PANTHER" id="PTHR30511:SF0">
    <property type="entry name" value="ALANINE RACEMASE, CATABOLIC-RELATED"/>
    <property type="match status" value="1"/>
</dbReference>
<accession>A0A494YXT2</accession>
<dbReference type="EC" id="5.1.1.1" evidence="4"/>
<dbReference type="Proteomes" id="UP000281813">
    <property type="component" value="Unassembled WGS sequence"/>
</dbReference>
<feature type="modified residue" description="N6-(pyridoxal phosphate)lysine" evidence="4 5">
    <location>
        <position position="43"/>
    </location>
</feature>
<comment type="caution">
    <text evidence="4">Lacks conserved residue(s) required for the propagation of feature annotation.</text>
</comment>
<evidence type="ECO:0000256" key="5">
    <source>
        <dbReference type="PIRSR" id="PIRSR600821-50"/>
    </source>
</evidence>
<dbReference type="NCBIfam" id="TIGR00492">
    <property type="entry name" value="alr"/>
    <property type="match status" value="1"/>
</dbReference>
<reference evidence="7 8" key="1">
    <citation type="journal article" date="2015" name="Antonie Van Leeuwenhoek">
        <title>Oceanobacillus bengalensis sp. nov., a bacterium isolated from seawater of the Bay of Bengal.</title>
        <authorList>
            <person name="Yongchang O."/>
            <person name="Xiang W."/>
            <person name="Wang G."/>
        </authorList>
    </citation>
    <scope>NUCLEOTIDE SEQUENCE [LARGE SCALE GENOMIC DNA]</scope>
    <source>
        <strain evidence="7 8">MCCC 1K00260</strain>
    </source>
</reference>
<keyword evidence="8" id="KW-1185">Reference proteome</keyword>
<dbReference type="InterPro" id="IPR011079">
    <property type="entry name" value="Ala_racemase_C"/>
</dbReference>
<keyword evidence="3 4" id="KW-0413">Isomerase</keyword>
<protein>
    <recommendedName>
        <fullName evidence="4">Alanine racemase</fullName>
        <ecNumber evidence="4">5.1.1.1</ecNumber>
    </recommendedName>
</protein>
<dbReference type="PRINTS" id="PR00992">
    <property type="entry name" value="ALARACEMASE"/>
</dbReference>